<evidence type="ECO:0000256" key="1">
    <source>
        <dbReference type="PROSITE-ProRule" id="PRU00409"/>
    </source>
</evidence>
<dbReference type="Gene3D" id="3.40.50.20">
    <property type="match status" value="1"/>
</dbReference>
<dbReference type="PROSITE" id="PS50975">
    <property type="entry name" value="ATP_GRASP"/>
    <property type="match status" value="1"/>
</dbReference>
<keyword evidence="1" id="KW-0547">Nucleotide-binding</keyword>
<keyword evidence="1" id="KW-0067">ATP-binding</keyword>
<name>A0ABV9SXH4_9BACT</name>
<dbReference type="InterPro" id="IPR004218">
    <property type="entry name" value="GSHS_ATP-bd"/>
</dbReference>
<accession>A0ABV9SXH4</accession>
<dbReference type="Gene3D" id="3.30.470.20">
    <property type="entry name" value="ATP-grasp fold, B domain"/>
    <property type="match status" value="1"/>
</dbReference>
<dbReference type="Pfam" id="PF02955">
    <property type="entry name" value="GSH-S_ATP"/>
    <property type="match status" value="1"/>
</dbReference>
<dbReference type="NCBIfam" id="NF009110">
    <property type="entry name" value="PRK12458.1"/>
    <property type="match status" value="1"/>
</dbReference>
<evidence type="ECO:0000259" key="2">
    <source>
        <dbReference type="PROSITE" id="PS50975"/>
    </source>
</evidence>
<dbReference type="InterPro" id="IPR013815">
    <property type="entry name" value="ATP_grasp_subdomain_1"/>
</dbReference>
<reference evidence="4" key="1">
    <citation type="journal article" date="2019" name="Int. J. Syst. Evol. Microbiol.">
        <title>The Global Catalogue of Microorganisms (GCM) 10K type strain sequencing project: providing services to taxonomists for standard genome sequencing and annotation.</title>
        <authorList>
            <consortium name="The Broad Institute Genomics Platform"/>
            <consortium name="The Broad Institute Genome Sequencing Center for Infectious Disease"/>
            <person name="Wu L."/>
            <person name="Ma J."/>
        </authorList>
    </citation>
    <scope>NUCLEOTIDE SEQUENCE [LARGE SCALE GENOMIC DNA]</scope>
    <source>
        <strain evidence="4">CGMCC 4.7466</strain>
    </source>
</reference>
<dbReference type="EMBL" id="JBHSJJ010000002">
    <property type="protein sequence ID" value="MFC4870909.1"/>
    <property type="molecule type" value="Genomic_DNA"/>
</dbReference>
<dbReference type="SUPFAM" id="SSF56059">
    <property type="entry name" value="Glutathione synthetase ATP-binding domain-like"/>
    <property type="match status" value="1"/>
</dbReference>
<protein>
    <submittedName>
        <fullName evidence="3">Glutathione synthetase</fullName>
    </submittedName>
</protein>
<dbReference type="InterPro" id="IPR011761">
    <property type="entry name" value="ATP-grasp"/>
</dbReference>
<sequence length="348" mass="39210">MKIGFVVNQIATEEEWYDTTLLTYTAVHKGHEVYIVGVGELSYLEDGHMGLLAVKAPQTKSRNLDNYLKLFQDPKREKFFITSKDLDALFLRNNPCEEIGDRSWAKTAGMIFGQIAMEKGVLVLNDPYALMTSYNKMYFQHFPEEVRPRTIISRDVEEIKDFFQKEKGKIVVKPLQGSGGKDVFLMDNSTNLNQIVETIARYGFVIAQEYLPAAKNGDTRVILVNGKILEVKGKPAIMQRVNKDGDIRSNVHVGGTPTKAQLTDTIKTLCAIVGPKLIRDGMFMAGIDIVGDKIMELNLDSPGGIVSMERLEKEKFSNEIITAIERKIEFKRYYQGKLPNAFLATLDV</sequence>
<dbReference type="RefSeq" id="WP_377061892.1">
    <property type="nucleotide sequence ID" value="NZ_JBHSJJ010000002.1"/>
</dbReference>
<dbReference type="Gene3D" id="3.30.1490.20">
    <property type="entry name" value="ATP-grasp fold, A domain"/>
    <property type="match status" value="1"/>
</dbReference>
<proteinExistence type="predicted"/>
<dbReference type="InterPro" id="IPR016185">
    <property type="entry name" value="PreATP-grasp_dom_sf"/>
</dbReference>
<organism evidence="3 4">
    <name type="scientific">Negadavirga shengliensis</name>
    <dbReference type="NCBI Taxonomy" id="1389218"/>
    <lineage>
        <taxon>Bacteria</taxon>
        <taxon>Pseudomonadati</taxon>
        <taxon>Bacteroidota</taxon>
        <taxon>Cytophagia</taxon>
        <taxon>Cytophagales</taxon>
        <taxon>Cyclobacteriaceae</taxon>
        <taxon>Negadavirga</taxon>
    </lineage>
</organism>
<dbReference type="PANTHER" id="PTHR21621">
    <property type="entry name" value="RIBOSOMAL PROTEIN S6 MODIFICATION PROTEIN"/>
    <property type="match status" value="1"/>
</dbReference>
<comment type="caution">
    <text evidence="3">The sequence shown here is derived from an EMBL/GenBank/DDBJ whole genome shotgun (WGS) entry which is preliminary data.</text>
</comment>
<keyword evidence="4" id="KW-1185">Reference proteome</keyword>
<dbReference type="SUPFAM" id="SSF52440">
    <property type="entry name" value="PreATP-grasp domain"/>
    <property type="match status" value="1"/>
</dbReference>
<evidence type="ECO:0000313" key="4">
    <source>
        <dbReference type="Proteomes" id="UP001595818"/>
    </source>
</evidence>
<dbReference type="PANTHER" id="PTHR21621:SF4">
    <property type="entry name" value="GLUTATHIONE SYNTHETASE"/>
    <property type="match status" value="1"/>
</dbReference>
<evidence type="ECO:0000313" key="3">
    <source>
        <dbReference type="EMBL" id="MFC4870909.1"/>
    </source>
</evidence>
<dbReference type="InterPro" id="IPR004215">
    <property type="entry name" value="GSHS_N"/>
</dbReference>
<dbReference type="Proteomes" id="UP001595818">
    <property type="component" value="Unassembled WGS sequence"/>
</dbReference>
<gene>
    <name evidence="3" type="ORF">ACFPFU_04370</name>
</gene>
<dbReference type="Pfam" id="PF02951">
    <property type="entry name" value="GSH-S_N"/>
    <property type="match status" value="1"/>
</dbReference>
<feature type="domain" description="ATP-grasp" evidence="2">
    <location>
        <begin position="136"/>
        <end position="329"/>
    </location>
</feature>